<dbReference type="Proteomes" id="UP000291832">
    <property type="component" value="Unassembled WGS sequence"/>
</dbReference>
<proteinExistence type="predicted"/>
<dbReference type="AlphaFoldDB" id="A0A4Q7U6V4"/>
<dbReference type="PANTHER" id="PTHR33375">
    <property type="entry name" value="CHROMOSOME-PARTITIONING PROTEIN PARB-RELATED"/>
    <property type="match status" value="1"/>
</dbReference>
<dbReference type="Gene3D" id="3.90.1530.30">
    <property type="match status" value="1"/>
</dbReference>
<dbReference type="EMBL" id="SHKI01000002">
    <property type="protein sequence ID" value="RZT68348.1"/>
    <property type="molecule type" value="Genomic_DNA"/>
</dbReference>
<evidence type="ECO:0000313" key="3">
    <source>
        <dbReference type="EMBL" id="RZT68348.1"/>
    </source>
</evidence>
<organism evidence="3 4">
    <name type="scientific">Leucobacter luti</name>
    <dbReference type="NCBI Taxonomy" id="340320"/>
    <lineage>
        <taxon>Bacteria</taxon>
        <taxon>Bacillati</taxon>
        <taxon>Actinomycetota</taxon>
        <taxon>Actinomycetes</taxon>
        <taxon>Micrococcales</taxon>
        <taxon>Microbacteriaceae</taxon>
        <taxon>Leucobacter</taxon>
    </lineage>
</organism>
<dbReference type="GO" id="GO:0045881">
    <property type="term" value="P:positive regulation of sporulation resulting in formation of a cellular spore"/>
    <property type="evidence" value="ECO:0007669"/>
    <property type="project" value="TreeGrafter"/>
</dbReference>
<accession>A0A4Q7U6V4</accession>
<comment type="caution">
    <text evidence="3">The sequence shown here is derived from an EMBL/GenBank/DDBJ whole genome shotgun (WGS) entry which is preliminary data.</text>
</comment>
<dbReference type="Pfam" id="PF02195">
    <property type="entry name" value="ParB_N"/>
    <property type="match status" value="1"/>
</dbReference>
<dbReference type="GO" id="GO:0007059">
    <property type="term" value="P:chromosome segregation"/>
    <property type="evidence" value="ECO:0007669"/>
    <property type="project" value="TreeGrafter"/>
</dbReference>
<evidence type="ECO:0000256" key="1">
    <source>
        <dbReference type="SAM" id="MobiDB-lite"/>
    </source>
</evidence>
<evidence type="ECO:0000313" key="4">
    <source>
        <dbReference type="Proteomes" id="UP000291832"/>
    </source>
</evidence>
<dbReference type="SMART" id="SM00470">
    <property type="entry name" value="ParB"/>
    <property type="match status" value="1"/>
</dbReference>
<dbReference type="GO" id="GO:0005694">
    <property type="term" value="C:chromosome"/>
    <property type="evidence" value="ECO:0007669"/>
    <property type="project" value="TreeGrafter"/>
</dbReference>
<name>A0A4Q7U6V4_9MICO</name>
<evidence type="ECO:0000259" key="2">
    <source>
        <dbReference type="SMART" id="SM00470"/>
    </source>
</evidence>
<dbReference type="InterPro" id="IPR036086">
    <property type="entry name" value="ParB/Sulfiredoxin_sf"/>
</dbReference>
<reference evidence="3 4" key="1">
    <citation type="journal article" date="2015" name="Stand. Genomic Sci.">
        <title>Genomic Encyclopedia of Bacterial and Archaeal Type Strains, Phase III: the genomes of soil and plant-associated and newly described type strains.</title>
        <authorList>
            <person name="Whitman W.B."/>
            <person name="Woyke T."/>
            <person name="Klenk H.P."/>
            <person name="Zhou Y."/>
            <person name="Lilburn T.G."/>
            <person name="Beck B.J."/>
            <person name="De Vos P."/>
            <person name="Vandamme P."/>
            <person name="Eisen J.A."/>
            <person name="Garrity G."/>
            <person name="Hugenholtz P."/>
            <person name="Kyrpides N.C."/>
        </authorList>
    </citation>
    <scope>NUCLEOTIDE SEQUENCE [LARGE SCALE GENOMIC DNA]</scope>
    <source>
        <strain evidence="3 4">RF6</strain>
    </source>
</reference>
<dbReference type="InterPro" id="IPR050336">
    <property type="entry name" value="Chromosome_partition/occlusion"/>
</dbReference>
<keyword evidence="4" id="KW-1185">Reference proteome</keyword>
<sequence>MGVVAASSPGHIELERSLDSIGIGVRHRTDLGDIPELADSIRNEGLLQPITITPDGTLVCGRRRLEALRLLGYRSTNVWVRSNLSDRLSQLLAEQNDNALHKPLSLIEAESLYRELKVVLAEDAARRQAATRFGADGGMSQDSAEAYGGVDSTPPWNGEGRTREQAALMVTGKKSQNMLEQLGRLKDLAHDERRPAHIRAQAAEEVARIEAGGKVHGAHLRMNTALSLDELDRIAADPAQPETVRAQAVSSAAEVRAAASQEARTAELAALASAAIARVTAEGRGKGKKRAGTVERPRLTLVVLPPRAFVALWADMDGWTKKHDPVVLASELTAAEWERAEAVLAETVAFFALIRTARAQTADTVPPSAHAI</sequence>
<protein>
    <submittedName>
        <fullName evidence="3">ParB family chromosome partitioning protein</fullName>
    </submittedName>
</protein>
<feature type="region of interest" description="Disordered" evidence="1">
    <location>
        <begin position="135"/>
        <end position="160"/>
    </location>
</feature>
<dbReference type="SUPFAM" id="SSF110849">
    <property type="entry name" value="ParB/Sulfiredoxin"/>
    <property type="match status" value="1"/>
</dbReference>
<gene>
    <name evidence="3" type="ORF">EV139_0071</name>
</gene>
<feature type="domain" description="ParB-like N-terminal" evidence="2">
    <location>
        <begin position="14"/>
        <end position="96"/>
    </location>
</feature>
<dbReference type="PANTHER" id="PTHR33375:SF1">
    <property type="entry name" value="CHROMOSOME-PARTITIONING PROTEIN PARB-RELATED"/>
    <property type="match status" value="1"/>
</dbReference>
<dbReference type="InterPro" id="IPR003115">
    <property type="entry name" value="ParB_N"/>
</dbReference>